<evidence type="ECO:0000313" key="2">
    <source>
        <dbReference type="EMBL" id="HIU62523.1"/>
    </source>
</evidence>
<comment type="caution">
    <text evidence="2">The sequence shown here is derived from an EMBL/GenBank/DDBJ whole genome shotgun (WGS) entry which is preliminary data.</text>
</comment>
<dbReference type="AlphaFoldDB" id="A0A9D1MM04"/>
<feature type="region of interest" description="Disordered" evidence="1">
    <location>
        <begin position="1"/>
        <end position="50"/>
    </location>
</feature>
<protein>
    <submittedName>
        <fullName evidence="2">Uncharacterized protein</fullName>
    </submittedName>
</protein>
<reference evidence="2" key="2">
    <citation type="journal article" date="2021" name="PeerJ">
        <title>Extensive microbial diversity within the chicken gut microbiome revealed by metagenomics and culture.</title>
        <authorList>
            <person name="Gilroy R."/>
            <person name="Ravi A."/>
            <person name="Getino M."/>
            <person name="Pursley I."/>
            <person name="Horton D.L."/>
            <person name="Alikhan N.F."/>
            <person name="Baker D."/>
            <person name="Gharbi K."/>
            <person name="Hall N."/>
            <person name="Watson M."/>
            <person name="Adriaenssens E.M."/>
            <person name="Foster-Nyarko E."/>
            <person name="Jarju S."/>
            <person name="Secka A."/>
            <person name="Antonio M."/>
            <person name="Oren A."/>
            <person name="Chaudhuri R.R."/>
            <person name="La Ragione R."/>
            <person name="Hildebrand F."/>
            <person name="Pallen M.J."/>
        </authorList>
    </citation>
    <scope>NUCLEOTIDE SEQUENCE</scope>
    <source>
        <strain evidence="2">9366</strain>
    </source>
</reference>
<accession>A0A9D1MM04</accession>
<gene>
    <name evidence="2" type="ORF">IAB07_01975</name>
</gene>
<reference evidence="2" key="1">
    <citation type="submission" date="2020-10" db="EMBL/GenBank/DDBJ databases">
        <authorList>
            <person name="Gilroy R."/>
        </authorList>
    </citation>
    <scope>NUCLEOTIDE SEQUENCE</scope>
    <source>
        <strain evidence="2">9366</strain>
    </source>
</reference>
<sequence>MAITKYSLGRHVMPTGGDAAQADKSYSPVSRCGENPQPPVKSDRERSHSAEIYPPEVRAGVFSLSKEYFVEKYSFGGVFYETGK</sequence>
<dbReference type="Proteomes" id="UP000824145">
    <property type="component" value="Unassembled WGS sequence"/>
</dbReference>
<evidence type="ECO:0000256" key="1">
    <source>
        <dbReference type="SAM" id="MobiDB-lite"/>
    </source>
</evidence>
<dbReference type="EMBL" id="DVNJ01000007">
    <property type="protein sequence ID" value="HIU62523.1"/>
    <property type="molecule type" value="Genomic_DNA"/>
</dbReference>
<proteinExistence type="predicted"/>
<evidence type="ECO:0000313" key="3">
    <source>
        <dbReference type="Proteomes" id="UP000824145"/>
    </source>
</evidence>
<organism evidence="2 3">
    <name type="scientific">Candidatus Caccalectryoclostridium excrementigallinarum</name>
    <dbReference type="NCBI Taxonomy" id="2840710"/>
    <lineage>
        <taxon>Bacteria</taxon>
        <taxon>Bacillati</taxon>
        <taxon>Bacillota</taxon>
        <taxon>Clostridia</taxon>
        <taxon>Christensenellales</taxon>
        <taxon>Christensenellaceae</taxon>
        <taxon>Christensenellaceae incertae sedis</taxon>
        <taxon>Candidatus Caccalectryoclostridium</taxon>
    </lineage>
</organism>
<name>A0A9D1MM04_9FIRM</name>